<evidence type="ECO:0000256" key="1">
    <source>
        <dbReference type="SAM" id="MobiDB-lite"/>
    </source>
</evidence>
<comment type="caution">
    <text evidence="4">The sequence shown here is derived from an EMBL/GenBank/DDBJ whole genome shotgun (WGS) entry which is preliminary data.</text>
</comment>
<evidence type="ECO:0000256" key="2">
    <source>
        <dbReference type="SAM" id="Phobius"/>
    </source>
</evidence>
<keyword evidence="5" id="KW-1185">Reference proteome</keyword>
<keyword evidence="2" id="KW-0472">Membrane</keyword>
<dbReference type="Proteomes" id="UP001596047">
    <property type="component" value="Unassembled WGS sequence"/>
</dbReference>
<dbReference type="RefSeq" id="WP_379186859.1">
    <property type="nucleotide sequence ID" value="NZ_JBHSOW010000016.1"/>
</dbReference>
<evidence type="ECO:0008006" key="6">
    <source>
        <dbReference type="Google" id="ProtNLM"/>
    </source>
</evidence>
<sequence length="141" mass="15240">MRRTLLLLMAFTLFFAFSAGSVDARPKFGGIKSPKKSYTQTPAKPAENVNKSTPGTSGTAKTGTTANRGFFSGGSLMKGLMIGGIAGLLFGSMFGTGFFSNFLGLVVNLLAIYLVIVAIRGIFLYFRNRRRRAHPGDRGRY</sequence>
<organism evidence="4 5">
    <name type="scientific">Paenibacillus solisilvae</name>
    <dbReference type="NCBI Taxonomy" id="2486751"/>
    <lineage>
        <taxon>Bacteria</taxon>
        <taxon>Bacillati</taxon>
        <taxon>Bacillota</taxon>
        <taxon>Bacilli</taxon>
        <taxon>Bacillales</taxon>
        <taxon>Paenibacillaceae</taxon>
        <taxon>Paenibacillus</taxon>
    </lineage>
</organism>
<feature type="compositionally biased region" description="Low complexity" evidence="1">
    <location>
        <begin position="51"/>
        <end position="64"/>
    </location>
</feature>
<keyword evidence="2" id="KW-1133">Transmembrane helix</keyword>
<keyword evidence="2" id="KW-0812">Transmembrane</keyword>
<evidence type="ECO:0000313" key="5">
    <source>
        <dbReference type="Proteomes" id="UP001596047"/>
    </source>
</evidence>
<keyword evidence="3" id="KW-0732">Signal</keyword>
<gene>
    <name evidence="4" type="ORF">ACFPYJ_04520</name>
</gene>
<feature type="chain" id="PRO_5046714068" description="Preprotein translocase subunit Tim44" evidence="3">
    <location>
        <begin position="25"/>
        <end position="141"/>
    </location>
</feature>
<evidence type="ECO:0000313" key="4">
    <source>
        <dbReference type="EMBL" id="MFC5648396.1"/>
    </source>
</evidence>
<name>A0ABW0VRH2_9BACL</name>
<accession>A0ABW0VRH2</accession>
<proteinExistence type="predicted"/>
<feature type="transmembrane region" description="Helical" evidence="2">
    <location>
        <begin position="102"/>
        <end position="126"/>
    </location>
</feature>
<evidence type="ECO:0000256" key="3">
    <source>
        <dbReference type="SAM" id="SignalP"/>
    </source>
</evidence>
<reference evidence="5" key="1">
    <citation type="journal article" date="2019" name="Int. J. Syst. Evol. Microbiol.">
        <title>The Global Catalogue of Microorganisms (GCM) 10K type strain sequencing project: providing services to taxonomists for standard genome sequencing and annotation.</title>
        <authorList>
            <consortium name="The Broad Institute Genomics Platform"/>
            <consortium name="The Broad Institute Genome Sequencing Center for Infectious Disease"/>
            <person name="Wu L."/>
            <person name="Ma J."/>
        </authorList>
    </citation>
    <scope>NUCLEOTIDE SEQUENCE [LARGE SCALE GENOMIC DNA]</scope>
    <source>
        <strain evidence="5">CGMCC 1.3240</strain>
    </source>
</reference>
<dbReference type="EMBL" id="JBHSOW010000016">
    <property type="protein sequence ID" value="MFC5648396.1"/>
    <property type="molecule type" value="Genomic_DNA"/>
</dbReference>
<feature type="signal peptide" evidence="3">
    <location>
        <begin position="1"/>
        <end position="24"/>
    </location>
</feature>
<protein>
    <recommendedName>
        <fullName evidence="6">Preprotein translocase subunit Tim44</fullName>
    </recommendedName>
</protein>
<feature type="region of interest" description="Disordered" evidence="1">
    <location>
        <begin position="33"/>
        <end position="64"/>
    </location>
</feature>